<feature type="active site" description="Charge relay system" evidence="7">
    <location>
        <position position="80"/>
    </location>
</feature>
<evidence type="ECO:0000313" key="9">
    <source>
        <dbReference type="EMBL" id="OQA52063.1"/>
    </source>
</evidence>
<comment type="catalytic activity">
    <reaction evidence="6 7">
        <text>L-glutamyl-tRNA(Gln) + L-glutamine + ATP + H2O = L-glutaminyl-tRNA(Gln) + L-glutamate + ADP + phosphate + H(+)</text>
        <dbReference type="Rhea" id="RHEA:17521"/>
        <dbReference type="Rhea" id="RHEA-COMP:9681"/>
        <dbReference type="Rhea" id="RHEA-COMP:9684"/>
        <dbReference type="ChEBI" id="CHEBI:15377"/>
        <dbReference type="ChEBI" id="CHEBI:15378"/>
        <dbReference type="ChEBI" id="CHEBI:29985"/>
        <dbReference type="ChEBI" id="CHEBI:30616"/>
        <dbReference type="ChEBI" id="CHEBI:43474"/>
        <dbReference type="ChEBI" id="CHEBI:58359"/>
        <dbReference type="ChEBI" id="CHEBI:78520"/>
        <dbReference type="ChEBI" id="CHEBI:78521"/>
        <dbReference type="ChEBI" id="CHEBI:456216"/>
        <dbReference type="EC" id="6.3.5.7"/>
    </reaction>
</comment>
<dbReference type="InterPro" id="IPR036928">
    <property type="entry name" value="AS_sf"/>
</dbReference>
<accession>A0A1V5SCS1</accession>
<dbReference type="PANTHER" id="PTHR11895">
    <property type="entry name" value="TRANSAMIDASE"/>
    <property type="match status" value="1"/>
</dbReference>
<dbReference type="GO" id="GO:0050567">
    <property type="term" value="F:glutaminyl-tRNA synthase (glutamine-hydrolyzing) activity"/>
    <property type="evidence" value="ECO:0007669"/>
    <property type="project" value="UniProtKB-UniRule"/>
</dbReference>
<evidence type="ECO:0000256" key="4">
    <source>
        <dbReference type="ARBA" id="ARBA00022840"/>
    </source>
</evidence>
<keyword evidence="3 7" id="KW-0547">Nucleotide-binding</keyword>
<comment type="caution">
    <text evidence="9">The sequence shown here is derived from an EMBL/GenBank/DDBJ whole genome shotgun (WGS) entry which is preliminary data.</text>
</comment>
<comment type="subunit">
    <text evidence="7">Heterotrimer of A, B and C subunits.</text>
</comment>
<gene>
    <name evidence="7 9" type="primary">gatA</name>
    <name evidence="9" type="ORF">BWY43_00670</name>
</gene>
<dbReference type="GO" id="GO:0030956">
    <property type="term" value="C:glutamyl-tRNA(Gln) amidotransferase complex"/>
    <property type="evidence" value="ECO:0007669"/>
    <property type="project" value="InterPro"/>
</dbReference>
<protein>
    <recommendedName>
        <fullName evidence="7">Glutamyl-tRNA(Gln) amidotransferase subunit A</fullName>
        <shortName evidence="7">Glu-ADT subunit A</shortName>
        <ecNumber evidence="7">6.3.5.7</ecNumber>
    </recommendedName>
</protein>
<dbReference type="PANTHER" id="PTHR11895:SF151">
    <property type="entry name" value="GLUTAMYL-TRNA(GLN) AMIDOTRANSFERASE SUBUNIT A"/>
    <property type="match status" value="1"/>
</dbReference>
<feature type="active site" description="Acyl-ester intermediate" evidence="7">
    <location>
        <position position="179"/>
    </location>
</feature>
<name>A0A1V5SCS1_9BACT</name>
<feature type="active site" description="Charge relay system" evidence="7">
    <location>
        <position position="155"/>
    </location>
</feature>
<evidence type="ECO:0000259" key="8">
    <source>
        <dbReference type="Pfam" id="PF01425"/>
    </source>
</evidence>
<evidence type="ECO:0000256" key="3">
    <source>
        <dbReference type="ARBA" id="ARBA00022741"/>
    </source>
</evidence>
<keyword evidence="2 7" id="KW-0436">Ligase</keyword>
<dbReference type="SUPFAM" id="SSF75304">
    <property type="entry name" value="Amidase signature (AS) enzymes"/>
    <property type="match status" value="1"/>
</dbReference>
<dbReference type="GO" id="GO:0006412">
    <property type="term" value="P:translation"/>
    <property type="evidence" value="ECO:0007669"/>
    <property type="project" value="UniProtKB-UniRule"/>
</dbReference>
<feature type="domain" description="Amidase" evidence="8">
    <location>
        <begin position="25"/>
        <end position="477"/>
    </location>
</feature>
<dbReference type="EMBL" id="MWBO01000049">
    <property type="protein sequence ID" value="OQA52063.1"/>
    <property type="molecule type" value="Genomic_DNA"/>
</dbReference>
<dbReference type="GO" id="GO:0005524">
    <property type="term" value="F:ATP binding"/>
    <property type="evidence" value="ECO:0007669"/>
    <property type="project" value="UniProtKB-KW"/>
</dbReference>
<dbReference type="InterPro" id="IPR000120">
    <property type="entry name" value="Amidase"/>
</dbReference>
<evidence type="ECO:0000256" key="1">
    <source>
        <dbReference type="ARBA" id="ARBA00008069"/>
    </source>
</evidence>
<dbReference type="PROSITE" id="PS00571">
    <property type="entry name" value="AMIDASES"/>
    <property type="match status" value="1"/>
</dbReference>
<dbReference type="AlphaFoldDB" id="A0A1V5SCS1"/>
<dbReference type="HAMAP" id="MF_00120">
    <property type="entry name" value="GatA"/>
    <property type="match status" value="1"/>
</dbReference>
<evidence type="ECO:0000256" key="6">
    <source>
        <dbReference type="ARBA" id="ARBA00047407"/>
    </source>
</evidence>
<reference evidence="9" key="1">
    <citation type="submission" date="2017-02" db="EMBL/GenBank/DDBJ databases">
        <title>Delving into the versatile metabolic prowess of the omnipresent phylum Bacteroidetes.</title>
        <authorList>
            <person name="Nobu M.K."/>
            <person name="Mei R."/>
            <person name="Narihiro T."/>
            <person name="Kuroda K."/>
            <person name="Liu W.-T."/>
        </authorList>
    </citation>
    <scope>NUCLEOTIDE SEQUENCE</scope>
    <source>
        <strain evidence="9">ADurb.Bin280</strain>
    </source>
</reference>
<dbReference type="NCBIfam" id="TIGR00132">
    <property type="entry name" value="gatA"/>
    <property type="match status" value="1"/>
</dbReference>
<evidence type="ECO:0000256" key="5">
    <source>
        <dbReference type="ARBA" id="ARBA00022917"/>
    </source>
</evidence>
<dbReference type="GO" id="GO:0016740">
    <property type="term" value="F:transferase activity"/>
    <property type="evidence" value="ECO:0007669"/>
    <property type="project" value="UniProtKB-KW"/>
</dbReference>
<keyword evidence="5 7" id="KW-0648">Protein biosynthesis</keyword>
<proteinExistence type="inferred from homology"/>
<comment type="function">
    <text evidence="7">Allows the formation of correctly charged Gln-tRNA(Gln) through the transamidation of misacylated Glu-tRNA(Gln) in organisms which lack glutaminyl-tRNA synthetase. The reaction takes place in the presence of glutamine and ATP through an activated gamma-phospho-Glu-tRNA(Gln).</text>
</comment>
<dbReference type="InterPro" id="IPR004412">
    <property type="entry name" value="GatA"/>
</dbReference>
<dbReference type="InterPro" id="IPR023631">
    <property type="entry name" value="Amidase_dom"/>
</dbReference>
<sequence length="495" mass="53652">MKPLYQLTIKEASDLLEEKKISSLDLVESVFKRIDQVDEKVKAYLLLNRDGAIKSAKLSDERISRGKRIGRLDGIPISVKDLLCTKGIETTAASNILKGFIPSYNATVVEKLERAGAIIVGKTNLDAFAHGSSTENSDFQVTKNPWDLNRIPGGSSGGSAAAVAADMCLASIGTDTGGSIRQPASLCSVVGFKPSYGRVSRYGVIAMASSLDVVGPLAKTAEDASIMMDAISGPDDLDPTTIKENENFTNLKPISLKGLKFALPREFFAKGIDEDVKSVIMKAVDDIKGSGGEIVEISLPSVKYALSVYYIIQPAEVSSNLQRYDGVRYGHSAYRDRNDLKLEELYTNSRGQGFGKEAKRRIMLGTYVLSAGYYDAYYKKALKIRTLVKNDFDKAFDKSAGGADFVITPVSPTPAFKVGEKSNDPIQMYLSDIYTVPINPAGVPAISLPAGFVERVTSKLPVGMQVIGSFKDDKRLLEASIALQDLLKIDEKPNL</sequence>
<keyword evidence="4 7" id="KW-0067">ATP-binding</keyword>
<keyword evidence="9" id="KW-0808">Transferase</keyword>
<comment type="similarity">
    <text evidence="1 7">Belongs to the amidase family. GatA subfamily.</text>
</comment>
<dbReference type="InterPro" id="IPR020556">
    <property type="entry name" value="Amidase_CS"/>
</dbReference>
<evidence type="ECO:0000256" key="2">
    <source>
        <dbReference type="ARBA" id="ARBA00022598"/>
    </source>
</evidence>
<dbReference type="EC" id="6.3.5.7" evidence="7"/>
<organism evidence="9">
    <name type="scientific">candidate division WS2 bacterium ADurb.Bin280</name>
    <dbReference type="NCBI Taxonomy" id="1852829"/>
    <lineage>
        <taxon>Bacteria</taxon>
        <taxon>candidate division WS2</taxon>
    </lineage>
</organism>
<dbReference type="Pfam" id="PF01425">
    <property type="entry name" value="Amidase"/>
    <property type="match status" value="1"/>
</dbReference>
<evidence type="ECO:0000256" key="7">
    <source>
        <dbReference type="HAMAP-Rule" id="MF_00120"/>
    </source>
</evidence>
<dbReference type="Proteomes" id="UP000485367">
    <property type="component" value="Unassembled WGS sequence"/>
</dbReference>
<dbReference type="Gene3D" id="3.90.1300.10">
    <property type="entry name" value="Amidase signature (AS) domain"/>
    <property type="match status" value="1"/>
</dbReference>